<evidence type="ECO:0000259" key="13">
    <source>
        <dbReference type="Pfam" id="PF02882"/>
    </source>
</evidence>
<dbReference type="PANTHER" id="PTHR48099">
    <property type="entry name" value="C-1-TETRAHYDROFOLATE SYNTHASE, CYTOPLASMIC-RELATED"/>
    <property type="match status" value="1"/>
</dbReference>
<keyword evidence="5" id="KW-0521">NADP</keyword>
<dbReference type="Gene3D" id="3.40.50.10860">
    <property type="entry name" value="Leucine Dehydrogenase, chain A, domain 1"/>
    <property type="match status" value="1"/>
</dbReference>
<protein>
    <submittedName>
        <fullName evidence="14">Uncharacterized protein</fullName>
    </submittedName>
</protein>
<dbReference type="CDD" id="cd01080">
    <property type="entry name" value="NAD_bind_m-THF_DH_Cyclohyd"/>
    <property type="match status" value="1"/>
</dbReference>
<dbReference type="PRINTS" id="PR00085">
    <property type="entry name" value="THFDHDRGNASE"/>
</dbReference>
<evidence type="ECO:0000256" key="6">
    <source>
        <dbReference type="ARBA" id="ARBA00023002"/>
    </source>
</evidence>
<dbReference type="GO" id="GO:0035999">
    <property type="term" value="P:tetrahydrofolate interconversion"/>
    <property type="evidence" value="ECO:0007669"/>
    <property type="project" value="TreeGrafter"/>
</dbReference>
<dbReference type="KEGG" id="bvg:104883522"/>
<keyword evidence="4" id="KW-0378">Hydrolase</keyword>
<keyword evidence="8" id="KW-0511">Multifunctional enzyme</keyword>
<evidence type="ECO:0000256" key="2">
    <source>
        <dbReference type="ARBA" id="ARBA00011738"/>
    </source>
</evidence>
<comment type="pathway">
    <text evidence="1">One-carbon metabolism; tetrahydrofolate interconversion.</text>
</comment>
<accession>A0A0J8B8L9</accession>
<evidence type="ECO:0000256" key="11">
    <source>
        <dbReference type="ARBA" id="ARBA00061364"/>
    </source>
</evidence>
<gene>
    <name evidence="14" type="ORF">BVRB_001570</name>
</gene>
<keyword evidence="6" id="KW-0560">Oxidoreductase</keyword>
<dbReference type="Pfam" id="PF02882">
    <property type="entry name" value="THF_DHG_CYH_C"/>
    <property type="match status" value="1"/>
</dbReference>
<name>A0A0J8B8L9_BETVV</name>
<evidence type="ECO:0000313" key="15">
    <source>
        <dbReference type="Proteomes" id="UP000035740"/>
    </source>
</evidence>
<dbReference type="FunFam" id="3.40.50.720:FF:000006">
    <property type="entry name" value="Bifunctional protein FolD"/>
    <property type="match status" value="1"/>
</dbReference>
<dbReference type="InterPro" id="IPR020630">
    <property type="entry name" value="THF_DH/CycHdrlase_cat_dom"/>
</dbReference>
<dbReference type="GO" id="GO:0009853">
    <property type="term" value="P:photorespiration"/>
    <property type="evidence" value="ECO:0007669"/>
    <property type="project" value="UniProtKB-KW"/>
</dbReference>
<keyword evidence="15" id="KW-1185">Reference proteome</keyword>
<sequence>MLAAVLRGGELTLQTSLRSWRALSSIAYNGSYRLLKSPPLVSLDLLEDWTRRVDQDHLENVAIPKTSNQLTAALIDGKTIAEEIRSEIADEVRRMKSSIGKTPGLAVILVGDRRDCQIYVRNKILACEEAGIRSEVEELPESCSEDEILSALKTFNENPEIHGVLVQLPLPERFDEGKILSRLQLEKDVDGFHPLNMGNLALKGREPLFIPCTPKGCIELLLRSGVEIMGKRAVVIGRSNIVGLPTSLLLQRYHATVTVLHAFTKNPETIAREADIVVAAVGMPNLVRGSWLKPGAVVIDVGTYPVEDPSSDHGYRILGDVCYEEAVKVASAVTPVPGGVGPMTVAMLLLNTLESAKRFYDFV</sequence>
<reference evidence="14 15" key="1">
    <citation type="journal article" date="2014" name="Nature">
        <title>The genome of the recently domesticated crop plant sugar beet (Beta vulgaris).</title>
        <authorList>
            <person name="Dohm J.C."/>
            <person name="Minoche A.E."/>
            <person name="Holtgrawe D."/>
            <person name="Capella-Gutierrez S."/>
            <person name="Zakrzewski F."/>
            <person name="Tafer H."/>
            <person name="Rupp O."/>
            <person name="Sorensen T.R."/>
            <person name="Stracke R."/>
            <person name="Reinhardt R."/>
            <person name="Goesmann A."/>
            <person name="Kraft T."/>
            <person name="Schulz B."/>
            <person name="Stadler P.F."/>
            <person name="Schmidt T."/>
            <person name="Gabaldon T."/>
            <person name="Lehrach H."/>
            <person name="Weisshaar B."/>
            <person name="Himmelbauer H."/>
        </authorList>
    </citation>
    <scope>NUCLEOTIDE SEQUENCE [LARGE SCALE GENOMIC DNA]</scope>
    <source>
        <tissue evidence="14">Taproot</tissue>
    </source>
</reference>
<evidence type="ECO:0000313" key="14">
    <source>
        <dbReference type="EMBL" id="KMS96162.1"/>
    </source>
</evidence>
<evidence type="ECO:0000259" key="12">
    <source>
        <dbReference type="Pfam" id="PF00763"/>
    </source>
</evidence>
<dbReference type="InterPro" id="IPR020631">
    <property type="entry name" value="THF_DH/CycHdrlase_NAD-bd_dom"/>
</dbReference>
<dbReference type="InterPro" id="IPR046346">
    <property type="entry name" value="Aminoacid_DH-like_N_sf"/>
</dbReference>
<feature type="domain" description="Tetrahydrofolate dehydrogenase/cyclohydrolase NAD(P)-binding" evidence="13">
    <location>
        <begin position="211"/>
        <end position="358"/>
    </location>
</feature>
<dbReference type="FunFam" id="3.40.50.10860:FF:000005">
    <property type="entry name" value="C-1-tetrahydrofolate synthase, cytoplasmic, putative"/>
    <property type="match status" value="1"/>
</dbReference>
<evidence type="ECO:0000256" key="8">
    <source>
        <dbReference type="ARBA" id="ARBA00023268"/>
    </source>
</evidence>
<comment type="catalytic activity">
    <reaction evidence="9">
        <text>(6R)-5,10-methylene-5,6,7,8-tetrahydrofolate + NADP(+) = (6R)-5,10-methenyltetrahydrofolate + NADPH</text>
        <dbReference type="Rhea" id="RHEA:22812"/>
        <dbReference type="ChEBI" id="CHEBI:15636"/>
        <dbReference type="ChEBI" id="CHEBI:57455"/>
        <dbReference type="ChEBI" id="CHEBI:57783"/>
        <dbReference type="ChEBI" id="CHEBI:58349"/>
        <dbReference type="EC" id="1.5.1.5"/>
    </reaction>
</comment>
<dbReference type="InterPro" id="IPR036291">
    <property type="entry name" value="NAD(P)-bd_dom_sf"/>
</dbReference>
<dbReference type="Gene3D" id="3.40.50.720">
    <property type="entry name" value="NAD(P)-binding Rossmann-like Domain"/>
    <property type="match status" value="1"/>
</dbReference>
<evidence type="ECO:0000256" key="9">
    <source>
        <dbReference type="ARBA" id="ARBA00052194"/>
    </source>
</evidence>
<comment type="subunit">
    <text evidence="2">Homodimer.</text>
</comment>
<keyword evidence="3" id="KW-0554">One-carbon metabolism</keyword>
<dbReference type="eggNOG" id="KOG0089">
    <property type="taxonomic scope" value="Eukaryota"/>
</dbReference>
<dbReference type="PANTHER" id="PTHR48099:SF10">
    <property type="entry name" value="BIFUNCTIONAL PROTEIN FOLD 1, MITOCHONDRIAL"/>
    <property type="match status" value="1"/>
</dbReference>
<comment type="similarity">
    <text evidence="11">Belongs to the tetrahydrofolate dehydrogenase/cyclohydrolase family.</text>
</comment>
<dbReference type="HAMAP" id="MF_01576">
    <property type="entry name" value="THF_DHG_CYH"/>
    <property type="match status" value="1"/>
</dbReference>
<dbReference type="AlphaFoldDB" id="A0A0J8B8L9"/>
<dbReference type="GO" id="GO:0004477">
    <property type="term" value="F:methenyltetrahydrofolate cyclohydrolase activity"/>
    <property type="evidence" value="ECO:0007669"/>
    <property type="project" value="TreeGrafter"/>
</dbReference>
<dbReference type="SUPFAM" id="SSF51735">
    <property type="entry name" value="NAD(P)-binding Rossmann-fold domains"/>
    <property type="match status" value="1"/>
</dbReference>
<dbReference type="OMA" id="YGCATPK"/>
<feature type="domain" description="Tetrahydrofolate dehydrogenase/cyclohydrolase catalytic" evidence="12">
    <location>
        <begin position="75"/>
        <end position="190"/>
    </location>
</feature>
<evidence type="ECO:0000256" key="3">
    <source>
        <dbReference type="ARBA" id="ARBA00022563"/>
    </source>
</evidence>
<dbReference type="EMBL" id="KQ090404">
    <property type="protein sequence ID" value="KMS96162.1"/>
    <property type="molecule type" value="Genomic_DNA"/>
</dbReference>
<dbReference type="OrthoDB" id="5126881at2759"/>
<dbReference type="GO" id="GO:0005829">
    <property type="term" value="C:cytosol"/>
    <property type="evidence" value="ECO:0007669"/>
    <property type="project" value="TreeGrafter"/>
</dbReference>
<evidence type="ECO:0000256" key="10">
    <source>
        <dbReference type="ARBA" id="ARBA00058319"/>
    </source>
</evidence>
<dbReference type="Pfam" id="PF00763">
    <property type="entry name" value="THF_DHG_CYH"/>
    <property type="match status" value="1"/>
</dbReference>
<evidence type="ECO:0000256" key="5">
    <source>
        <dbReference type="ARBA" id="ARBA00022857"/>
    </source>
</evidence>
<dbReference type="SUPFAM" id="SSF53223">
    <property type="entry name" value="Aminoacid dehydrogenase-like, N-terminal domain"/>
    <property type="match status" value="1"/>
</dbReference>
<dbReference type="InterPro" id="IPR000672">
    <property type="entry name" value="THF_DH/CycHdrlase"/>
</dbReference>
<dbReference type="InterPro" id="IPR020867">
    <property type="entry name" value="THF_DH/CycHdrlase_CS"/>
</dbReference>
<organism evidence="14 15">
    <name type="scientific">Beta vulgaris subsp. vulgaris</name>
    <name type="common">Beet</name>
    <dbReference type="NCBI Taxonomy" id="3555"/>
    <lineage>
        <taxon>Eukaryota</taxon>
        <taxon>Viridiplantae</taxon>
        <taxon>Streptophyta</taxon>
        <taxon>Embryophyta</taxon>
        <taxon>Tracheophyta</taxon>
        <taxon>Spermatophyta</taxon>
        <taxon>Magnoliopsida</taxon>
        <taxon>eudicotyledons</taxon>
        <taxon>Gunneridae</taxon>
        <taxon>Pentapetalae</taxon>
        <taxon>Caryophyllales</taxon>
        <taxon>Chenopodiaceae</taxon>
        <taxon>Betoideae</taxon>
        <taxon>Beta</taxon>
    </lineage>
</organism>
<evidence type="ECO:0000256" key="4">
    <source>
        <dbReference type="ARBA" id="ARBA00022801"/>
    </source>
</evidence>
<keyword evidence="7" id="KW-0601">Photorespiration</keyword>
<evidence type="ECO:0000256" key="7">
    <source>
        <dbReference type="ARBA" id="ARBA00023238"/>
    </source>
</evidence>
<comment type="function">
    <text evidence="10">Catalyzes the oxidation of 5,10-methylenetetrahydrofolate to 5,10-methenyltetrahydrofolate and then the hydrolysis of 5,10-methenyltetrahydrofolate to 10-formyltetrahydrofolate.</text>
</comment>
<dbReference type="Proteomes" id="UP000035740">
    <property type="component" value="Unassembled WGS sequence"/>
</dbReference>
<evidence type="ECO:0000256" key="1">
    <source>
        <dbReference type="ARBA" id="ARBA00004777"/>
    </source>
</evidence>
<dbReference type="PROSITE" id="PS00767">
    <property type="entry name" value="THF_DHG_CYH_2"/>
    <property type="match status" value="1"/>
</dbReference>
<dbReference type="GO" id="GO:0004488">
    <property type="term" value="F:methylenetetrahydrofolate dehydrogenase (NADP+) activity"/>
    <property type="evidence" value="ECO:0007669"/>
    <property type="project" value="UniProtKB-EC"/>
</dbReference>
<proteinExistence type="inferred from homology"/>
<dbReference type="Gramene" id="KMS96162">
    <property type="protein sequence ID" value="KMS96162"/>
    <property type="gene ID" value="BVRB_001570"/>
</dbReference>